<keyword evidence="1" id="KW-0812">Transmembrane</keyword>
<keyword evidence="3" id="KW-1185">Reference proteome</keyword>
<feature type="transmembrane region" description="Helical" evidence="1">
    <location>
        <begin position="51"/>
        <end position="71"/>
    </location>
</feature>
<keyword evidence="1" id="KW-0472">Membrane</keyword>
<sequence>MTFLAMLVAQGLLAKGLSEPFESVFVYLPHFAPGAALALSPVFLERYRRLTPAAVIFGVGFLLLAMAAYWLEVPAGQRKLAQALSGLCVTRLLVALAYRWLDRPHPFIRRAADLSFSVCLIHQPLIVLPGVAFFAVDLPLVLEYGLICALTLVISWQGAVWIDRSAAARLLFNGKWNDDWSHKGGTGAASQQV</sequence>
<comment type="caution">
    <text evidence="2">The sequence shown here is derived from an EMBL/GenBank/DDBJ whole genome shotgun (WGS) entry which is preliminary data.</text>
</comment>
<dbReference type="InterPro" id="IPR050623">
    <property type="entry name" value="Glucan_succinyl_AcylTrfase"/>
</dbReference>
<proteinExistence type="predicted"/>
<dbReference type="Proteomes" id="UP000282125">
    <property type="component" value="Unassembled WGS sequence"/>
</dbReference>
<evidence type="ECO:0008006" key="4">
    <source>
        <dbReference type="Google" id="ProtNLM"/>
    </source>
</evidence>
<keyword evidence="1" id="KW-1133">Transmembrane helix</keyword>
<dbReference type="OrthoDB" id="8288190at2"/>
<organism evidence="2 3">
    <name type="scientific">Falsigemmobacter faecalis</name>
    <dbReference type="NCBI Taxonomy" id="2488730"/>
    <lineage>
        <taxon>Bacteria</taxon>
        <taxon>Pseudomonadati</taxon>
        <taxon>Pseudomonadota</taxon>
        <taxon>Alphaproteobacteria</taxon>
        <taxon>Rhodobacterales</taxon>
        <taxon>Paracoccaceae</taxon>
        <taxon>Falsigemmobacter</taxon>
    </lineage>
</organism>
<dbReference type="AlphaFoldDB" id="A0A3P3DU32"/>
<reference evidence="2 3" key="1">
    <citation type="submission" date="2018-11" db="EMBL/GenBank/DDBJ databases">
        <title>Gemmobacter sp. nov., YIM 102744-1 draft genome.</title>
        <authorList>
            <person name="Li G."/>
            <person name="Jiang Y."/>
        </authorList>
    </citation>
    <scope>NUCLEOTIDE SEQUENCE [LARGE SCALE GENOMIC DNA]</scope>
    <source>
        <strain evidence="2 3">YIM 102744-1</strain>
    </source>
</reference>
<evidence type="ECO:0000256" key="1">
    <source>
        <dbReference type="SAM" id="Phobius"/>
    </source>
</evidence>
<accession>A0A3P3DU32</accession>
<protein>
    <recommendedName>
        <fullName evidence="4">Acyltransferase 3 domain-containing protein</fullName>
    </recommendedName>
</protein>
<feature type="transmembrane region" description="Helical" evidence="1">
    <location>
        <begin position="24"/>
        <end position="44"/>
    </location>
</feature>
<dbReference type="RefSeq" id="WP_124963611.1">
    <property type="nucleotide sequence ID" value="NZ_RRAZ01000004.1"/>
</dbReference>
<evidence type="ECO:0000313" key="2">
    <source>
        <dbReference type="EMBL" id="RRH77256.1"/>
    </source>
</evidence>
<dbReference type="PANTHER" id="PTHR36927:SF1">
    <property type="entry name" value="MDO-LIKE PROTEIN"/>
    <property type="match status" value="1"/>
</dbReference>
<gene>
    <name evidence="2" type="ORF">EG244_03385</name>
</gene>
<dbReference type="PANTHER" id="PTHR36927">
    <property type="entry name" value="BLR4337 PROTEIN"/>
    <property type="match status" value="1"/>
</dbReference>
<feature type="transmembrane region" description="Helical" evidence="1">
    <location>
        <begin position="113"/>
        <end position="135"/>
    </location>
</feature>
<name>A0A3P3DU32_9RHOB</name>
<dbReference type="EMBL" id="RRAZ01000004">
    <property type="protein sequence ID" value="RRH77256.1"/>
    <property type="molecule type" value="Genomic_DNA"/>
</dbReference>
<feature type="transmembrane region" description="Helical" evidence="1">
    <location>
        <begin position="141"/>
        <end position="162"/>
    </location>
</feature>
<evidence type="ECO:0000313" key="3">
    <source>
        <dbReference type="Proteomes" id="UP000282125"/>
    </source>
</evidence>
<feature type="transmembrane region" description="Helical" evidence="1">
    <location>
        <begin position="83"/>
        <end position="101"/>
    </location>
</feature>